<name>A0A7X6KXX6_9CELL</name>
<comment type="caution">
    <text evidence="2">The sequence shown here is derived from an EMBL/GenBank/DDBJ whole genome shotgun (WGS) entry which is preliminary data.</text>
</comment>
<reference evidence="2 3" key="1">
    <citation type="submission" date="2020-04" db="EMBL/GenBank/DDBJ databases">
        <title>MicrobeNet Type strains.</title>
        <authorList>
            <person name="Nicholson A.C."/>
        </authorList>
    </citation>
    <scope>NUCLEOTIDE SEQUENCE [LARGE SCALE GENOMIC DNA]</scope>
    <source>
        <strain evidence="2 3">ATCC BAA-788</strain>
    </source>
</reference>
<dbReference type="Pfam" id="PF12802">
    <property type="entry name" value="MarR_2"/>
    <property type="match status" value="1"/>
</dbReference>
<dbReference type="InterPro" id="IPR039422">
    <property type="entry name" value="MarR/SlyA-like"/>
</dbReference>
<dbReference type="PRINTS" id="PR00598">
    <property type="entry name" value="HTHMARR"/>
</dbReference>
<accession>A0A7X6KXX6</accession>
<evidence type="ECO:0000313" key="3">
    <source>
        <dbReference type="Proteomes" id="UP000581206"/>
    </source>
</evidence>
<keyword evidence="3" id="KW-1185">Reference proteome</keyword>
<protein>
    <submittedName>
        <fullName evidence="2">Winged helix-turn-helix transcriptional regulator</fullName>
    </submittedName>
</protein>
<sequence>MSEVNGEAILAAACFRMGVAGSRLTRAFADRITPLGLSHKQVGLLAVVDAGLARSQREIADRMQVAPSLVVSLVDGLIELDAVRRTRSTTDRRVQLIELTDRGRDLLATGARTAAALDDEFRAGLSPAGRAALDTLLIELDARRPITG</sequence>
<dbReference type="PROSITE" id="PS50995">
    <property type="entry name" value="HTH_MARR_2"/>
    <property type="match status" value="1"/>
</dbReference>
<dbReference type="Gene3D" id="1.10.10.10">
    <property type="entry name" value="Winged helix-like DNA-binding domain superfamily/Winged helix DNA-binding domain"/>
    <property type="match status" value="1"/>
</dbReference>
<evidence type="ECO:0000313" key="2">
    <source>
        <dbReference type="EMBL" id="NKY24216.1"/>
    </source>
</evidence>
<evidence type="ECO:0000259" key="1">
    <source>
        <dbReference type="PROSITE" id="PS50995"/>
    </source>
</evidence>
<dbReference type="EMBL" id="JAAXOX010000013">
    <property type="protein sequence ID" value="NKY24216.1"/>
    <property type="molecule type" value="Genomic_DNA"/>
</dbReference>
<dbReference type="AlphaFoldDB" id="A0A7X6KXX6"/>
<dbReference type="GO" id="GO:0006950">
    <property type="term" value="P:response to stress"/>
    <property type="evidence" value="ECO:0007669"/>
    <property type="project" value="TreeGrafter"/>
</dbReference>
<feature type="domain" description="HTH marR-type" evidence="1">
    <location>
        <begin position="1"/>
        <end position="142"/>
    </location>
</feature>
<dbReference type="Proteomes" id="UP000581206">
    <property type="component" value="Unassembled WGS sequence"/>
</dbReference>
<dbReference type="PANTHER" id="PTHR33164:SF43">
    <property type="entry name" value="HTH-TYPE TRANSCRIPTIONAL REPRESSOR YETL"/>
    <property type="match status" value="1"/>
</dbReference>
<dbReference type="InterPro" id="IPR000835">
    <property type="entry name" value="HTH_MarR-typ"/>
</dbReference>
<dbReference type="InterPro" id="IPR036388">
    <property type="entry name" value="WH-like_DNA-bd_sf"/>
</dbReference>
<dbReference type="SUPFAM" id="SSF46785">
    <property type="entry name" value="Winged helix' DNA-binding domain"/>
    <property type="match status" value="1"/>
</dbReference>
<dbReference type="InterPro" id="IPR036390">
    <property type="entry name" value="WH_DNA-bd_sf"/>
</dbReference>
<dbReference type="GO" id="GO:0003700">
    <property type="term" value="F:DNA-binding transcription factor activity"/>
    <property type="evidence" value="ECO:0007669"/>
    <property type="project" value="InterPro"/>
</dbReference>
<dbReference type="SMART" id="SM00347">
    <property type="entry name" value="HTH_MARR"/>
    <property type="match status" value="1"/>
</dbReference>
<gene>
    <name evidence="2" type="ORF">HGA03_16220</name>
</gene>
<proteinExistence type="predicted"/>
<organism evidence="2 3">
    <name type="scientific">Cellulomonas denverensis</name>
    <dbReference type="NCBI Taxonomy" id="264297"/>
    <lineage>
        <taxon>Bacteria</taxon>
        <taxon>Bacillati</taxon>
        <taxon>Actinomycetota</taxon>
        <taxon>Actinomycetes</taxon>
        <taxon>Micrococcales</taxon>
        <taxon>Cellulomonadaceae</taxon>
        <taxon>Cellulomonas</taxon>
    </lineage>
</organism>
<dbReference type="PANTHER" id="PTHR33164">
    <property type="entry name" value="TRANSCRIPTIONAL REGULATOR, MARR FAMILY"/>
    <property type="match status" value="1"/>
</dbReference>
<dbReference type="RefSeq" id="WP_168631349.1">
    <property type="nucleotide sequence ID" value="NZ_BONL01000005.1"/>
</dbReference>